<sequence length="104" mass="11513">MYRSTAGVGGGVNGRTQREQTPKDGFVFVKEFTFRCIYAALSYPRGSLATVKVNVPLVPTCQLSKGCCCCPRCVCLEAVILGIAFPLDSHFVYYVCFKKKKIFL</sequence>
<reference evidence="1 2" key="2">
    <citation type="submission" date="2019-04" db="EMBL/GenBank/DDBJ databases">
        <title>The genome sequence of big-headed turtle.</title>
        <authorList>
            <person name="Gong S."/>
        </authorList>
    </citation>
    <scope>NUCLEOTIDE SEQUENCE [LARGE SCALE GENOMIC DNA]</scope>
    <source>
        <strain evidence="1">DO16091913</strain>
        <tissue evidence="1">Muscle</tissue>
    </source>
</reference>
<dbReference type="Proteomes" id="UP000297703">
    <property type="component" value="Unassembled WGS sequence"/>
</dbReference>
<accession>A0A4D9EWY6</accession>
<reference evidence="1 2" key="1">
    <citation type="submission" date="2019-04" db="EMBL/GenBank/DDBJ databases">
        <title>Draft genome of the big-headed turtle Platysternon megacephalum.</title>
        <authorList>
            <person name="Gong S."/>
        </authorList>
    </citation>
    <scope>NUCLEOTIDE SEQUENCE [LARGE SCALE GENOMIC DNA]</scope>
    <source>
        <strain evidence="1">DO16091913</strain>
        <tissue evidence="1">Muscle</tissue>
    </source>
</reference>
<gene>
    <name evidence="1" type="ORF">DR999_PMT02814</name>
</gene>
<evidence type="ECO:0000313" key="1">
    <source>
        <dbReference type="EMBL" id="TFK13795.1"/>
    </source>
</evidence>
<protein>
    <submittedName>
        <fullName evidence="1">60 kDa heat shock protein, mitochondrial</fullName>
    </submittedName>
</protein>
<dbReference type="AlphaFoldDB" id="A0A4D9EWY6"/>
<comment type="caution">
    <text evidence="1">The sequence shown here is derived from an EMBL/GenBank/DDBJ whole genome shotgun (WGS) entry which is preliminary data.</text>
</comment>
<organism evidence="1 2">
    <name type="scientific">Platysternon megacephalum</name>
    <name type="common">big-headed turtle</name>
    <dbReference type="NCBI Taxonomy" id="55544"/>
    <lineage>
        <taxon>Eukaryota</taxon>
        <taxon>Metazoa</taxon>
        <taxon>Chordata</taxon>
        <taxon>Craniata</taxon>
        <taxon>Vertebrata</taxon>
        <taxon>Euteleostomi</taxon>
        <taxon>Archelosauria</taxon>
        <taxon>Testudinata</taxon>
        <taxon>Testudines</taxon>
        <taxon>Cryptodira</taxon>
        <taxon>Durocryptodira</taxon>
        <taxon>Testudinoidea</taxon>
        <taxon>Platysternidae</taxon>
        <taxon>Platysternon</taxon>
    </lineage>
</organism>
<name>A0A4D9EWY6_9SAUR</name>
<proteinExistence type="predicted"/>
<dbReference type="EMBL" id="QXTE01000014">
    <property type="protein sequence ID" value="TFK13795.1"/>
    <property type="molecule type" value="Genomic_DNA"/>
</dbReference>
<keyword evidence="1" id="KW-0346">Stress response</keyword>
<keyword evidence="2" id="KW-1185">Reference proteome</keyword>
<evidence type="ECO:0000313" key="2">
    <source>
        <dbReference type="Proteomes" id="UP000297703"/>
    </source>
</evidence>